<feature type="region of interest" description="Disordered" evidence="1">
    <location>
        <begin position="125"/>
        <end position="144"/>
    </location>
</feature>
<organism evidence="2 3">
    <name type="scientific">Rhypophila decipiens</name>
    <dbReference type="NCBI Taxonomy" id="261697"/>
    <lineage>
        <taxon>Eukaryota</taxon>
        <taxon>Fungi</taxon>
        <taxon>Dikarya</taxon>
        <taxon>Ascomycota</taxon>
        <taxon>Pezizomycotina</taxon>
        <taxon>Sordariomycetes</taxon>
        <taxon>Sordariomycetidae</taxon>
        <taxon>Sordariales</taxon>
        <taxon>Naviculisporaceae</taxon>
        <taxon>Rhypophila</taxon>
    </lineage>
</organism>
<gene>
    <name evidence="2" type="ORF">QBC37DRAFT_370454</name>
</gene>
<reference evidence="2" key="1">
    <citation type="journal article" date="2023" name="Mol. Phylogenet. Evol.">
        <title>Genome-scale phylogeny and comparative genomics of the fungal order Sordariales.</title>
        <authorList>
            <person name="Hensen N."/>
            <person name="Bonometti L."/>
            <person name="Westerberg I."/>
            <person name="Brannstrom I.O."/>
            <person name="Guillou S."/>
            <person name="Cros-Aarteil S."/>
            <person name="Calhoun S."/>
            <person name="Haridas S."/>
            <person name="Kuo A."/>
            <person name="Mondo S."/>
            <person name="Pangilinan J."/>
            <person name="Riley R."/>
            <person name="LaButti K."/>
            <person name="Andreopoulos B."/>
            <person name="Lipzen A."/>
            <person name="Chen C."/>
            <person name="Yan M."/>
            <person name="Daum C."/>
            <person name="Ng V."/>
            <person name="Clum A."/>
            <person name="Steindorff A."/>
            <person name="Ohm R.A."/>
            <person name="Martin F."/>
            <person name="Silar P."/>
            <person name="Natvig D.O."/>
            <person name="Lalanne C."/>
            <person name="Gautier V."/>
            <person name="Ament-Velasquez S.L."/>
            <person name="Kruys A."/>
            <person name="Hutchinson M.I."/>
            <person name="Powell A.J."/>
            <person name="Barry K."/>
            <person name="Miller A.N."/>
            <person name="Grigoriev I.V."/>
            <person name="Debuchy R."/>
            <person name="Gladieux P."/>
            <person name="Hiltunen Thoren M."/>
            <person name="Johannesson H."/>
        </authorList>
    </citation>
    <scope>NUCLEOTIDE SEQUENCE</scope>
    <source>
        <strain evidence="2">PSN293</strain>
    </source>
</reference>
<sequence>MCFGLGGSRRRDKYYEEDMYHSRPATPYNRDRSPVRAEYYRRDEFDRRYSTVDNNPRLSSYLTVPEEHRHHHHREQHHHHEHHGHHHRGGHEHSHHEHHGHGHHHHHNSGREGERERIIYTTTSATNLNGYGSGSRRDHGYGSYGGESSYIPTLETRVSERELAPPGLSYGHTAERLVVPGYSRENSRHGHHGHGYGEVVGREEGRVVTTSTTAVSASARRGSAF</sequence>
<dbReference type="AlphaFoldDB" id="A0AAN7BAX6"/>
<feature type="region of interest" description="Disordered" evidence="1">
    <location>
        <begin position="67"/>
        <end position="114"/>
    </location>
</feature>
<protein>
    <submittedName>
        <fullName evidence="2">Uncharacterized protein</fullName>
    </submittedName>
</protein>
<feature type="compositionally biased region" description="Basic residues" evidence="1">
    <location>
        <begin position="69"/>
        <end position="90"/>
    </location>
</feature>
<evidence type="ECO:0000313" key="2">
    <source>
        <dbReference type="EMBL" id="KAK4217029.1"/>
    </source>
</evidence>
<dbReference type="EMBL" id="MU858063">
    <property type="protein sequence ID" value="KAK4217029.1"/>
    <property type="molecule type" value="Genomic_DNA"/>
</dbReference>
<evidence type="ECO:0000313" key="3">
    <source>
        <dbReference type="Proteomes" id="UP001301769"/>
    </source>
</evidence>
<evidence type="ECO:0000256" key="1">
    <source>
        <dbReference type="SAM" id="MobiDB-lite"/>
    </source>
</evidence>
<reference evidence="2" key="2">
    <citation type="submission" date="2023-05" db="EMBL/GenBank/DDBJ databases">
        <authorList>
            <consortium name="Lawrence Berkeley National Laboratory"/>
            <person name="Steindorff A."/>
            <person name="Hensen N."/>
            <person name="Bonometti L."/>
            <person name="Westerberg I."/>
            <person name="Brannstrom I.O."/>
            <person name="Guillou S."/>
            <person name="Cros-Aarteil S."/>
            <person name="Calhoun S."/>
            <person name="Haridas S."/>
            <person name="Kuo A."/>
            <person name="Mondo S."/>
            <person name="Pangilinan J."/>
            <person name="Riley R."/>
            <person name="Labutti K."/>
            <person name="Andreopoulos B."/>
            <person name="Lipzen A."/>
            <person name="Chen C."/>
            <person name="Yanf M."/>
            <person name="Daum C."/>
            <person name="Ng V."/>
            <person name="Clum A."/>
            <person name="Ohm R."/>
            <person name="Martin F."/>
            <person name="Silar P."/>
            <person name="Natvig D."/>
            <person name="Lalanne C."/>
            <person name="Gautier V."/>
            <person name="Ament-Velasquez S.L."/>
            <person name="Kruys A."/>
            <person name="Hutchinson M.I."/>
            <person name="Powell A.J."/>
            <person name="Barry K."/>
            <person name="Miller A.N."/>
            <person name="Grigoriev I.V."/>
            <person name="Debuchy R."/>
            <person name="Gladieux P."/>
            <person name="Thoren M.H."/>
            <person name="Johannesson H."/>
        </authorList>
    </citation>
    <scope>NUCLEOTIDE SEQUENCE</scope>
    <source>
        <strain evidence="2">PSN293</strain>
    </source>
</reference>
<keyword evidence="3" id="KW-1185">Reference proteome</keyword>
<feature type="compositionally biased region" description="Basic residues" evidence="1">
    <location>
        <begin position="96"/>
        <end position="108"/>
    </location>
</feature>
<comment type="caution">
    <text evidence="2">The sequence shown here is derived from an EMBL/GenBank/DDBJ whole genome shotgun (WGS) entry which is preliminary data.</text>
</comment>
<name>A0AAN7BAX6_9PEZI</name>
<dbReference type="Proteomes" id="UP001301769">
    <property type="component" value="Unassembled WGS sequence"/>
</dbReference>
<proteinExistence type="predicted"/>
<accession>A0AAN7BAX6</accession>